<dbReference type="GO" id="GO:0000795">
    <property type="term" value="C:synaptonemal complex"/>
    <property type="evidence" value="ECO:0007669"/>
    <property type="project" value="InterPro"/>
</dbReference>
<dbReference type="GO" id="GO:0061630">
    <property type="term" value="F:ubiquitin protein ligase activity"/>
    <property type="evidence" value="ECO:0007669"/>
    <property type="project" value="InterPro"/>
</dbReference>
<dbReference type="VEuPathDB" id="MicrosporidiaDB:VCUG_01678"/>
<dbReference type="InParanoid" id="L2GT81"/>
<dbReference type="HOGENOM" id="CLU_049340_3_1_1"/>
<evidence type="ECO:0008006" key="4">
    <source>
        <dbReference type="Google" id="ProtNLM"/>
    </source>
</evidence>
<proteinExistence type="predicted"/>
<keyword evidence="3" id="KW-1185">Reference proteome</keyword>
<dbReference type="OrthoDB" id="441210at2759"/>
<name>L2GT81_VAVCU</name>
<dbReference type="RefSeq" id="XP_008074695.1">
    <property type="nucleotide sequence ID" value="XM_008076504.1"/>
</dbReference>
<keyword evidence="1" id="KW-0175">Coiled coil</keyword>
<dbReference type="Proteomes" id="UP000011081">
    <property type="component" value="Unassembled WGS sequence"/>
</dbReference>
<feature type="coiled-coil region" evidence="1">
    <location>
        <begin position="123"/>
        <end position="150"/>
    </location>
</feature>
<dbReference type="GO" id="GO:0007131">
    <property type="term" value="P:reciprocal meiotic recombination"/>
    <property type="evidence" value="ECO:0007669"/>
    <property type="project" value="InterPro"/>
</dbReference>
<dbReference type="PANTHER" id="PTHR14305:SF0">
    <property type="entry name" value="E3 UBIQUITIN-PROTEIN LIGASE CCNB1IP1"/>
    <property type="match status" value="1"/>
</dbReference>
<dbReference type="AlphaFoldDB" id="L2GT81"/>
<evidence type="ECO:0000313" key="3">
    <source>
        <dbReference type="Proteomes" id="UP000011081"/>
    </source>
</evidence>
<dbReference type="OMA" id="EHMYQEY"/>
<evidence type="ECO:0000256" key="1">
    <source>
        <dbReference type="SAM" id="Coils"/>
    </source>
</evidence>
<gene>
    <name evidence="2" type="ORF">VCUG_01678</name>
</gene>
<evidence type="ECO:0000313" key="2">
    <source>
        <dbReference type="EMBL" id="ELA46834.1"/>
    </source>
</evidence>
<dbReference type="PANTHER" id="PTHR14305">
    <property type="entry name" value="E3 UBIQUITIN-PROTEIN LIGASE CCNB1IP1"/>
    <property type="match status" value="1"/>
</dbReference>
<sequence length="181" mass="21318">MHLKCNNLRCRSTIQKYILITPCSHVYCETCSPKIENMQICVACKTMVRKDELLVRELTKPPSIVGYPPDDVLECARDAISFWMYQAQQQEYIMKTMLEKAHSDAYKAVQHLKTCKLSAAIEKENMKSCIKKLENSLKREKENVYDLNMMLREKTDEYKKLLVRKERKTINRGSYESTYEE</sequence>
<dbReference type="InterPro" id="IPR042448">
    <property type="entry name" value="CCNB1IP1"/>
</dbReference>
<dbReference type="EMBL" id="GL877431">
    <property type="protein sequence ID" value="ELA46834.1"/>
    <property type="molecule type" value="Genomic_DNA"/>
</dbReference>
<organism evidence="2 3">
    <name type="scientific">Vavraia culicis (isolate floridensis)</name>
    <name type="common">Microsporidian parasite</name>
    <dbReference type="NCBI Taxonomy" id="948595"/>
    <lineage>
        <taxon>Eukaryota</taxon>
        <taxon>Fungi</taxon>
        <taxon>Fungi incertae sedis</taxon>
        <taxon>Microsporidia</taxon>
        <taxon>Pleistophoridae</taxon>
        <taxon>Vavraia</taxon>
    </lineage>
</organism>
<protein>
    <recommendedName>
        <fullName evidence="4">RING-type domain-containing protein</fullName>
    </recommendedName>
</protein>
<dbReference type="GeneID" id="19879552"/>
<accession>L2GT81</accession>
<dbReference type="STRING" id="948595.L2GT81"/>
<reference evidence="3" key="1">
    <citation type="submission" date="2011-03" db="EMBL/GenBank/DDBJ databases">
        <title>The genome sequence of Vavraia culicis strain floridensis.</title>
        <authorList>
            <consortium name="The Broad Institute Genome Sequencing Platform"/>
            <person name="Cuomo C."/>
            <person name="Becnel J."/>
            <person name="Sanscrainte N."/>
            <person name="Young S.K."/>
            <person name="Zeng Q."/>
            <person name="Gargeya S."/>
            <person name="Fitzgerald M."/>
            <person name="Haas B."/>
            <person name="Abouelleil A."/>
            <person name="Alvarado L."/>
            <person name="Arachchi H.M."/>
            <person name="Berlin A."/>
            <person name="Chapman S.B."/>
            <person name="Gearin G."/>
            <person name="Goldberg J."/>
            <person name="Griggs A."/>
            <person name="Gujja S."/>
            <person name="Hansen M."/>
            <person name="Heiman D."/>
            <person name="Howarth C."/>
            <person name="Larimer J."/>
            <person name="Lui A."/>
            <person name="MacDonald P.J.P."/>
            <person name="McCowen C."/>
            <person name="Montmayeur A."/>
            <person name="Murphy C."/>
            <person name="Neiman D."/>
            <person name="Pearson M."/>
            <person name="Priest M."/>
            <person name="Roberts A."/>
            <person name="Saif S."/>
            <person name="Shea T."/>
            <person name="Sisk P."/>
            <person name="Stolte C."/>
            <person name="Sykes S."/>
            <person name="Wortman J."/>
            <person name="Nusbaum C."/>
            <person name="Birren B."/>
        </authorList>
    </citation>
    <scope>NUCLEOTIDE SEQUENCE [LARGE SCALE GENOMIC DNA]</scope>
    <source>
        <strain evidence="3">floridensis</strain>
    </source>
</reference>